<keyword evidence="2" id="KW-0812">Transmembrane</keyword>
<evidence type="ECO:0000313" key="4">
    <source>
        <dbReference type="Proteomes" id="UP000028045"/>
    </source>
</evidence>
<sequence length="379" mass="41833">MKTIPANICARQRLLVLFGRHGDGKVAWYQQNTSEMHLSYQIATTDASFLAHLLLLLPTPSTRSVTSNMSWIRDTVATQPTVPSLTSLATSYGKRDDLAAPTSPQAVSALNATGSLLDTLSNAVDETSKDDDERQTLANQVQTVLESRVTWMACSTVLLLVLYVICQDVRRRRRRRRQQAPPPTNRPMDRVSILQLVREGRSRKFRSRFSGWNRWWKRSLPDADSAPENIELQDLPPAETRLSDDADTLPGPSTDFESNAPTLTETGTEVTISVDDEESQHALANTPILLGLPRLSSTPSAISALDLTHSSADAFFQRPRRTWDQLDTARSTQASGSAIRREAARKHVAGQHHDTAIHGQESVPTIAIALVEGPGQEQT</sequence>
<gene>
    <name evidence="3" type="ORF">S7711_11160</name>
</gene>
<feature type="region of interest" description="Disordered" evidence="1">
    <location>
        <begin position="172"/>
        <end position="191"/>
    </location>
</feature>
<feature type="transmembrane region" description="Helical" evidence="2">
    <location>
        <begin position="149"/>
        <end position="166"/>
    </location>
</feature>
<dbReference type="Proteomes" id="UP000028045">
    <property type="component" value="Unassembled WGS sequence"/>
</dbReference>
<keyword evidence="2" id="KW-1133">Transmembrane helix</keyword>
<organism evidence="3 4">
    <name type="scientific">Stachybotrys chartarum (strain CBS 109288 / IBT 7711)</name>
    <name type="common">Toxic black mold</name>
    <name type="synonym">Stilbospora chartarum</name>
    <dbReference type="NCBI Taxonomy" id="1280523"/>
    <lineage>
        <taxon>Eukaryota</taxon>
        <taxon>Fungi</taxon>
        <taxon>Dikarya</taxon>
        <taxon>Ascomycota</taxon>
        <taxon>Pezizomycotina</taxon>
        <taxon>Sordariomycetes</taxon>
        <taxon>Hypocreomycetidae</taxon>
        <taxon>Hypocreales</taxon>
        <taxon>Stachybotryaceae</taxon>
        <taxon>Stachybotrys</taxon>
    </lineage>
</organism>
<dbReference type="EMBL" id="KL648689">
    <property type="protein sequence ID" value="KEY65677.1"/>
    <property type="molecule type" value="Genomic_DNA"/>
</dbReference>
<evidence type="ECO:0000313" key="3">
    <source>
        <dbReference type="EMBL" id="KEY65677.1"/>
    </source>
</evidence>
<name>A0A084AK48_STACB</name>
<evidence type="ECO:0000256" key="1">
    <source>
        <dbReference type="SAM" id="MobiDB-lite"/>
    </source>
</evidence>
<keyword evidence="2" id="KW-0472">Membrane</keyword>
<dbReference type="AlphaFoldDB" id="A0A084AK48"/>
<keyword evidence="4" id="KW-1185">Reference proteome</keyword>
<accession>A0A084AK48</accession>
<dbReference type="HOGENOM" id="CLU_894801_0_0_1"/>
<protein>
    <submittedName>
        <fullName evidence="3">Uncharacterized protein</fullName>
    </submittedName>
</protein>
<feature type="region of interest" description="Disordered" evidence="1">
    <location>
        <begin position="227"/>
        <end position="261"/>
    </location>
</feature>
<reference evidence="3 4" key="1">
    <citation type="journal article" date="2014" name="BMC Genomics">
        <title>Comparative genome sequencing reveals chemotype-specific gene clusters in the toxigenic black mold Stachybotrys.</title>
        <authorList>
            <person name="Semeiks J."/>
            <person name="Borek D."/>
            <person name="Otwinowski Z."/>
            <person name="Grishin N.V."/>
        </authorList>
    </citation>
    <scope>NUCLEOTIDE SEQUENCE [LARGE SCALE GENOMIC DNA]</scope>
    <source>
        <strain evidence="4">CBS 109288 / IBT 7711</strain>
    </source>
</reference>
<proteinExistence type="predicted"/>
<dbReference type="OrthoDB" id="10349343at2759"/>
<evidence type="ECO:0000256" key="2">
    <source>
        <dbReference type="SAM" id="Phobius"/>
    </source>
</evidence>